<evidence type="ECO:0000313" key="2">
    <source>
        <dbReference type="Proteomes" id="UP001432146"/>
    </source>
</evidence>
<proteinExistence type="predicted"/>
<accession>A0AAW0ZEZ3</accession>
<comment type="caution">
    <text evidence="1">The sequence shown here is derived from an EMBL/GenBank/DDBJ whole genome shotgun (WGS) entry which is preliminary data.</text>
</comment>
<keyword evidence="2" id="KW-1185">Reference proteome</keyword>
<dbReference type="Proteomes" id="UP001432146">
    <property type="component" value="Unassembled WGS sequence"/>
</dbReference>
<dbReference type="EMBL" id="JAWNGG020000220">
    <property type="protein sequence ID" value="KAK9296195.1"/>
    <property type="molecule type" value="Genomic_DNA"/>
</dbReference>
<name>A0AAW0ZEZ3_9HYME</name>
<organism evidence="1 2">
    <name type="scientific">Tetragonisca angustula</name>
    <dbReference type="NCBI Taxonomy" id="166442"/>
    <lineage>
        <taxon>Eukaryota</taxon>
        <taxon>Metazoa</taxon>
        <taxon>Ecdysozoa</taxon>
        <taxon>Arthropoda</taxon>
        <taxon>Hexapoda</taxon>
        <taxon>Insecta</taxon>
        <taxon>Pterygota</taxon>
        <taxon>Neoptera</taxon>
        <taxon>Endopterygota</taxon>
        <taxon>Hymenoptera</taxon>
        <taxon>Apocrita</taxon>
        <taxon>Aculeata</taxon>
        <taxon>Apoidea</taxon>
        <taxon>Anthophila</taxon>
        <taxon>Apidae</taxon>
        <taxon>Tetragonisca</taxon>
    </lineage>
</organism>
<sequence>MGNSQNKNVSTRRTENVYVMPPTPFMTEEEFFKTWYIWKNDFLLFRRALIGTNSNKQQWGSMLLNLMGPIGQNIHSAFTFDSPNDKKNINILIQKFDEYYIFSGKKKLPLENVYEYINELELMIKEKNITNGEELIRKKILTEINKHQFTNAANNLIPTFIFSSDFNKLTLKEIAFIWELYTDSDSCTKCDRIHFSEKCPALEKQCSKCNNWNHFSRKCPTNYINNCDYCGDGNVKTFKFYNVAFVV</sequence>
<evidence type="ECO:0008006" key="3">
    <source>
        <dbReference type="Google" id="ProtNLM"/>
    </source>
</evidence>
<dbReference type="AlphaFoldDB" id="A0AAW0ZEZ3"/>
<protein>
    <recommendedName>
        <fullName evidence="3">CCHC-type domain-containing protein</fullName>
    </recommendedName>
</protein>
<evidence type="ECO:0000313" key="1">
    <source>
        <dbReference type="EMBL" id="KAK9296195.1"/>
    </source>
</evidence>
<reference evidence="1 2" key="1">
    <citation type="submission" date="2024-05" db="EMBL/GenBank/DDBJ databases">
        <title>The nuclear and mitochondrial genome assemblies of Tetragonisca angustula (Apidae: Meliponini), a tiny yet remarkable pollinator in the Neotropics.</title>
        <authorList>
            <person name="Ferrari R."/>
            <person name="Ricardo P.C."/>
            <person name="Dias F.C."/>
            <person name="Araujo N.S."/>
            <person name="Soares D.O."/>
            <person name="Zhou Q.-S."/>
            <person name="Zhu C.-D."/>
            <person name="Coutinho L."/>
            <person name="Airas M.C."/>
            <person name="Batista T.M."/>
        </authorList>
    </citation>
    <scope>NUCLEOTIDE SEQUENCE [LARGE SCALE GENOMIC DNA]</scope>
    <source>
        <strain evidence="1">ASF017062</strain>
        <tissue evidence="1">Abdomen</tissue>
    </source>
</reference>
<gene>
    <name evidence="1" type="ORF">QLX08_009702</name>
</gene>